<reference evidence="6 7" key="1">
    <citation type="journal article" date="2016" name="Proc. Natl. Acad. Sci. U.S.A.">
        <title>Comparative genomics of biotechnologically important yeasts.</title>
        <authorList>
            <person name="Riley R."/>
            <person name="Haridas S."/>
            <person name="Wolfe K.H."/>
            <person name="Lopes M.R."/>
            <person name="Hittinger C.T."/>
            <person name="Goeker M."/>
            <person name="Salamov A.A."/>
            <person name="Wisecaver J.H."/>
            <person name="Long T.M."/>
            <person name="Calvey C.H."/>
            <person name="Aerts A.L."/>
            <person name="Barry K.W."/>
            <person name="Choi C."/>
            <person name="Clum A."/>
            <person name="Coughlan A.Y."/>
            <person name="Deshpande S."/>
            <person name="Douglass A.P."/>
            <person name="Hanson S.J."/>
            <person name="Klenk H.-P."/>
            <person name="LaButti K.M."/>
            <person name="Lapidus A."/>
            <person name="Lindquist E.A."/>
            <person name="Lipzen A.M."/>
            <person name="Meier-Kolthoff J.P."/>
            <person name="Ohm R.A."/>
            <person name="Otillar R.P."/>
            <person name="Pangilinan J.L."/>
            <person name="Peng Y."/>
            <person name="Rokas A."/>
            <person name="Rosa C.A."/>
            <person name="Scheuner C."/>
            <person name="Sibirny A.A."/>
            <person name="Slot J.C."/>
            <person name="Stielow J.B."/>
            <person name="Sun H."/>
            <person name="Kurtzman C.P."/>
            <person name="Blackwell M."/>
            <person name="Grigoriev I.V."/>
            <person name="Jeffries T.W."/>
        </authorList>
    </citation>
    <scope>NUCLEOTIDE SEQUENCE [LARGE SCALE GENOMIC DNA]</scope>
    <source>
        <strain evidence="6 7">DSM 6958</strain>
    </source>
</reference>
<feature type="domain" description="Symplekin/Pta1 N-terminal" evidence="5">
    <location>
        <begin position="88"/>
        <end position="303"/>
    </location>
</feature>
<comment type="subcellular location">
    <subcellularLocation>
        <location evidence="1">Nucleus</location>
    </subcellularLocation>
</comment>
<evidence type="ECO:0000256" key="3">
    <source>
        <dbReference type="ARBA" id="ARBA00023242"/>
    </source>
</evidence>
<dbReference type="Gene3D" id="1.25.10.10">
    <property type="entry name" value="Leucine-rich Repeat Variant"/>
    <property type="match status" value="1"/>
</dbReference>
<feature type="compositionally biased region" description="Basic and acidic residues" evidence="4">
    <location>
        <begin position="301"/>
        <end position="324"/>
    </location>
</feature>
<dbReference type="STRING" id="857566.A0A1E3PHQ2"/>
<dbReference type="InterPro" id="IPR011989">
    <property type="entry name" value="ARM-like"/>
</dbReference>
<keyword evidence="7" id="KW-1185">Reference proteome</keyword>
<dbReference type="PANTHER" id="PTHR15245:SF20">
    <property type="entry name" value="SYMPLEKIN"/>
    <property type="match status" value="1"/>
</dbReference>
<dbReference type="InterPro" id="IPR016024">
    <property type="entry name" value="ARM-type_fold"/>
</dbReference>
<dbReference type="OrthoDB" id="331600at2759"/>
<dbReference type="SUPFAM" id="SSF48371">
    <property type="entry name" value="ARM repeat"/>
    <property type="match status" value="1"/>
</dbReference>
<dbReference type="Proteomes" id="UP000095009">
    <property type="component" value="Unassembled WGS sequence"/>
</dbReference>
<dbReference type="InterPro" id="IPR021850">
    <property type="entry name" value="Symplekin/Pta1"/>
</dbReference>
<dbReference type="InterPro" id="IPR032460">
    <property type="entry name" value="Symplekin/Pta1_N"/>
</dbReference>
<dbReference type="Pfam" id="PF11935">
    <property type="entry name" value="SYMPK_PTA1_N"/>
    <property type="match status" value="1"/>
</dbReference>
<organism evidence="6 7">
    <name type="scientific">Nadsonia fulvescens var. elongata DSM 6958</name>
    <dbReference type="NCBI Taxonomy" id="857566"/>
    <lineage>
        <taxon>Eukaryota</taxon>
        <taxon>Fungi</taxon>
        <taxon>Dikarya</taxon>
        <taxon>Ascomycota</taxon>
        <taxon>Saccharomycotina</taxon>
        <taxon>Dipodascomycetes</taxon>
        <taxon>Dipodascales</taxon>
        <taxon>Dipodascales incertae sedis</taxon>
        <taxon>Nadsonia</taxon>
    </lineage>
</organism>
<dbReference type="GO" id="GO:0005847">
    <property type="term" value="C:mRNA cleavage and polyadenylation specificity factor complex"/>
    <property type="evidence" value="ECO:0007669"/>
    <property type="project" value="TreeGrafter"/>
</dbReference>
<evidence type="ECO:0000313" key="7">
    <source>
        <dbReference type="Proteomes" id="UP000095009"/>
    </source>
</evidence>
<sequence length="765" mass="85190">MSAPLSIEEQIEQLNKARDLVQADPAHYPQIVHGILPFATRPEVQLRRWCSGFLCDAFMSSGIDQSTKKSLAVTCLSSLLNLLGDTDTWVLRNTITCSSFVYPLIFAVVASDGSQVEIWNNLLQLKSKVLSHWESSHTGIRASCNKFASRLVAVQSHGSKDPRVAQPSDISLSNVPQGHPLISLSLEAEAQAYLDRILFIFSEEKVSSSLITAIVYSLSSLLRTRPTTATKIINTILNFDLTKKMISSSDTMETKLEYRFIAKCLKIFFANVLKNNFSPKLNPRIQKHIQYLSNLPRSINEAKKRSANSEEPENLKRQKVDEQRQTLTPTPALPFNMTTDVAPTGPISYASLYTLINSSDGLASFDAKILPHNIAINIALAGLAAANDDTFNQCMGVVRKRYSNLRNRENSNRIGGGNDNESLLSTPYTAQNSISKSSNPIPDSFNNYKPAPQIGSPMTATGRAYEAVDSSNSTALKADFVNEPRAEYIGAVVDSEEEAGNKVSLRNVENATPIFSLSAPEKLSNPVKISAFDSIIDRIISYSTLDPSEESSVSIVGASDQTPLNKAVIEEWTKNSWLSFLNRALTRGIILGPNETMNSDTSAINTSNSVFADRIREKLFAYCTDSFRERLDVITGWLNEEWYSEFVLQQKSDKTVENSHYFKWATKVLDNIIPFVDNNDWKVFIRLLSDLPELNAALISRLKSLCIDPDRSQTGIRALKFLIMLRPPVKESCLEIVEDIYKSHEDMKASTEPLLKRYRPSVVNN</sequence>
<protein>
    <recommendedName>
        <fullName evidence="5">Symplekin/Pta1 N-terminal domain-containing protein</fullName>
    </recommendedName>
</protein>
<gene>
    <name evidence="6" type="ORF">NADFUDRAFT_51544</name>
</gene>
<feature type="region of interest" description="Disordered" evidence="4">
    <location>
        <begin position="301"/>
        <end position="338"/>
    </location>
</feature>
<keyword evidence="3" id="KW-0539">Nucleus</keyword>
<dbReference type="PANTHER" id="PTHR15245">
    <property type="entry name" value="SYMPLEKIN-RELATED"/>
    <property type="match status" value="1"/>
</dbReference>
<dbReference type="EMBL" id="KV454410">
    <property type="protein sequence ID" value="ODQ64946.1"/>
    <property type="molecule type" value="Genomic_DNA"/>
</dbReference>
<accession>A0A1E3PHQ2</accession>
<name>A0A1E3PHQ2_9ASCO</name>
<evidence type="ECO:0000256" key="2">
    <source>
        <dbReference type="ARBA" id="ARBA00022664"/>
    </source>
</evidence>
<evidence type="ECO:0000256" key="4">
    <source>
        <dbReference type="SAM" id="MobiDB-lite"/>
    </source>
</evidence>
<proteinExistence type="predicted"/>
<keyword evidence="2" id="KW-0507">mRNA processing</keyword>
<evidence type="ECO:0000259" key="5">
    <source>
        <dbReference type="Pfam" id="PF11935"/>
    </source>
</evidence>
<evidence type="ECO:0000313" key="6">
    <source>
        <dbReference type="EMBL" id="ODQ64946.1"/>
    </source>
</evidence>
<evidence type="ECO:0000256" key="1">
    <source>
        <dbReference type="ARBA" id="ARBA00004123"/>
    </source>
</evidence>
<dbReference type="GO" id="GO:0006397">
    <property type="term" value="P:mRNA processing"/>
    <property type="evidence" value="ECO:0007669"/>
    <property type="project" value="UniProtKB-KW"/>
</dbReference>
<dbReference type="AlphaFoldDB" id="A0A1E3PHQ2"/>